<evidence type="ECO:0000313" key="2">
    <source>
        <dbReference type="EMBL" id="MDE5414355.1"/>
    </source>
</evidence>
<feature type="signal peptide" evidence="1">
    <location>
        <begin position="1"/>
        <end position="20"/>
    </location>
</feature>
<reference evidence="2" key="1">
    <citation type="submission" date="2024-05" db="EMBL/GenBank/DDBJ databases">
        <title>Alkalihalobacillus sp. strain MEB203 novel alkaliphilic bacterium from Lonar Lake, India.</title>
        <authorList>
            <person name="Joshi A."/>
            <person name="Thite S."/>
            <person name="Mengade P."/>
        </authorList>
    </citation>
    <scope>NUCLEOTIDE SEQUENCE</scope>
    <source>
        <strain evidence="2">MEB 203</strain>
    </source>
</reference>
<proteinExistence type="predicted"/>
<sequence>MKWLAIFLLVLSLFLTGCKSNDLHKTPPFHPHYFDMTIDLYSEDNEYIVKTKVTLLMETSQIVTLQFILQEVNTSNAQPAAQHVSNVEPFEKELYFGSWTVGEEKYFEIPFNALPKGEYNIQIKALTAEDLNGEMWGGLATINFKTNEERDVIEKVIDIVMDH</sequence>
<gene>
    <name evidence="2" type="ORF">N7Z68_13320</name>
</gene>
<dbReference type="Proteomes" id="UP001148125">
    <property type="component" value="Unassembled WGS sequence"/>
</dbReference>
<name>A0ABT5VFW7_9BACI</name>
<evidence type="ECO:0000313" key="3">
    <source>
        <dbReference type="Proteomes" id="UP001148125"/>
    </source>
</evidence>
<keyword evidence="1" id="KW-0732">Signal</keyword>
<protein>
    <recommendedName>
        <fullName evidence="4">DUF4625 domain-containing protein</fullName>
    </recommendedName>
</protein>
<keyword evidence="3" id="KW-1185">Reference proteome</keyword>
<accession>A0ABT5VFW7</accession>
<dbReference type="PROSITE" id="PS51257">
    <property type="entry name" value="PROKAR_LIPOPROTEIN"/>
    <property type="match status" value="1"/>
</dbReference>
<evidence type="ECO:0000256" key="1">
    <source>
        <dbReference type="SAM" id="SignalP"/>
    </source>
</evidence>
<dbReference type="RefSeq" id="WP_275118964.1">
    <property type="nucleotide sequence ID" value="NZ_JAOTPO010000008.1"/>
</dbReference>
<dbReference type="EMBL" id="JAOTPO010000008">
    <property type="protein sequence ID" value="MDE5414355.1"/>
    <property type="molecule type" value="Genomic_DNA"/>
</dbReference>
<organism evidence="2 3">
    <name type="scientific">Alkalihalobacterium chitinilyticum</name>
    <dbReference type="NCBI Taxonomy" id="2980103"/>
    <lineage>
        <taxon>Bacteria</taxon>
        <taxon>Bacillati</taxon>
        <taxon>Bacillota</taxon>
        <taxon>Bacilli</taxon>
        <taxon>Bacillales</taxon>
        <taxon>Bacillaceae</taxon>
        <taxon>Alkalihalobacterium</taxon>
    </lineage>
</organism>
<comment type="caution">
    <text evidence="2">The sequence shown here is derived from an EMBL/GenBank/DDBJ whole genome shotgun (WGS) entry which is preliminary data.</text>
</comment>
<feature type="chain" id="PRO_5046394489" description="DUF4625 domain-containing protein" evidence="1">
    <location>
        <begin position="21"/>
        <end position="163"/>
    </location>
</feature>
<evidence type="ECO:0008006" key="4">
    <source>
        <dbReference type="Google" id="ProtNLM"/>
    </source>
</evidence>